<feature type="chain" id="PRO_5038436784" evidence="1">
    <location>
        <begin position="24"/>
        <end position="123"/>
    </location>
</feature>
<reference evidence="2 3" key="1">
    <citation type="submission" date="2018-10" db="EMBL/GenBank/DDBJ databases">
        <title>Isolation from cow dung.</title>
        <authorList>
            <person name="Ling L."/>
        </authorList>
    </citation>
    <scope>NUCLEOTIDE SEQUENCE [LARGE SCALE GENOMIC DNA]</scope>
    <source>
        <strain evidence="2 3">NEAU-LL90</strain>
    </source>
</reference>
<sequence>MSLLLNGVAAGAAAIACSAGLAAATTTPATAITTDGTFHLGVDIQPGTYTTTTAGTVCAWARLSGNAQGTATLQAGGAINGTTTVTIAPTDYAFVTTGCGTWNLTTTVSGGSSLFPSGTFGSS</sequence>
<keyword evidence="3" id="KW-1185">Reference proteome</keyword>
<dbReference type="Proteomes" id="UP000279275">
    <property type="component" value="Unassembled WGS sequence"/>
</dbReference>
<proteinExistence type="predicted"/>
<keyword evidence="1" id="KW-0732">Signal</keyword>
<protein>
    <submittedName>
        <fullName evidence="2">Uncharacterized protein</fullName>
    </submittedName>
</protein>
<evidence type="ECO:0000313" key="2">
    <source>
        <dbReference type="EMBL" id="RMI33511.1"/>
    </source>
</evidence>
<name>A0A3M2L781_9NOCA</name>
<evidence type="ECO:0000313" key="3">
    <source>
        <dbReference type="Proteomes" id="UP000279275"/>
    </source>
</evidence>
<dbReference type="EMBL" id="RFFH01000003">
    <property type="protein sequence ID" value="RMI33511.1"/>
    <property type="molecule type" value="Genomic_DNA"/>
</dbReference>
<accession>A0A3M2L781</accession>
<gene>
    <name evidence="2" type="ORF">EBN03_10340</name>
</gene>
<feature type="signal peptide" evidence="1">
    <location>
        <begin position="1"/>
        <end position="23"/>
    </location>
</feature>
<organism evidence="2 3">
    <name type="scientific">Nocardia stercoris</name>
    <dbReference type="NCBI Taxonomy" id="2483361"/>
    <lineage>
        <taxon>Bacteria</taxon>
        <taxon>Bacillati</taxon>
        <taxon>Actinomycetota</taxon>
        <taxon>Actinomycetes</taxon>
        <taxon>Mycobacteriales</taxon>
        <taxon>Nocardiaceae</taxon>
        <taxon>Nocardia</taxon>
    </lineage>
</organism>
<comment type="caution">
    <text evidence="2">The sequence shown here is derived from an EMBL/GenBank/DDBJ whole genome shotgun (WGS) entry which is preliminary data.</text>
</comment>
<evidence type="ECO:0000256" key="1">
    <source>
        <dbReference type="SAM" id="SignalP"/>
    </source>
</evidence>
<dbReference type="AlphaFoldDB" id="A0A3M2L781"/>